<sequence>MTVTALPLSAPGSASGGSGPGERWQPTRAGVLNVWRYYDEVFTFHRGRLLLRGPNGTGKSKALEVLLPFLFDASLRPHRLSTFGGSERTMHWNLMGEGATGLTRVGYVWLEFRSERGEGGAGEGGAGEGGAEEFLTIGARLQAGERTTTVTTDFFTSRSRVGVPGGLSLVNDSGQPLTKAALAAELSGHGEVHASASDYRDTVRQTLFPGLSEQRYNALITALLQLRTPKLSQRLDPSLLSELLSRALPPLDQGEISELADGFERLDRRREHLARLEDEVRAAQALGARQRAYAQRVLRAGAAALISATTDMDNRTRTATECEEEFRAAVAEREKAEEEQRETEASGAELVARIEVLTESDAYREGQDLDQRRQRAAEAHRDAEARQLAADAARTTADQDEARHARALESADAQAERVRLAESDSWQVARRAGMSAACTEVSGALEAGNPDRAGQILHGAVRGRRSQVEDVREALGVLRAALAERTSAEERVEASRAGLAAASEQRAQAADRYQQAAGAQAERLREWARRCGELSFDESAVEELAGRAAAETEVLALVDAAARRVEHALTTAEATVTARIGTARTEREALAAEAGRLREVAELPPPTPAFRTADRSRLSGAPLWKLVGFHDAVPAATRSAVEAALEASGLLDAWVAPYGGAFALGHDTFAEAEWAEPAPGRHLGEVLRPEPGAPVSAERIGQLLTGIAYGDTLPPEHGAAVGADGTWRLASATGSWAKSDVAYIGASARARSRERRIAELAEAIGAVDHTLTGLTAELAAVAARRETLESDRRCRPGHRAVTEAERDLDRAQSVTEARDDAVRDAVARLTRCESAARVAQDGLDHVASEHRLPADVQALRAVAETVQGLQDTGSQWLLAHVQLASERRTALELRSRAERSGRAAQEHEEEAGRAASTARALAAQLEEFEHTIGAEYEETLARIDEMRESHRRAQSRLRDCASLLRTVEGRIGALNSERAAAAEHRDAAVTARDAAADRFRYLLRLGFPADAGAEAEVRAGEGTKATLETARTLGALWPSVPYEPKNVADALGRLSETVHMSRQALGERADLAMETHDDVQVLSAAMDGVRMGAAGLLIALTAERDRSLDEITSDERELFDRTLTGNTRRHLAARIRQANELVDAMNARLERVRTASRVAVRLVWQVDPGLPPGTRAARDLLLKDPVRMSDGDREALHRFFRERVEEAKASDTAKNWEEQLTRVLDYTAWHQFVVKLDRANGQGWQLLTKKLHGALSGGEKAIALHLPLFAAVAAHYQAVPKAPRLILLDEVFVGVDSTNRGQVFELLCSLDLDLMLTSDHEWCTYQELDGIAVHQLITGGGGPDDDAVTTARFVWNGAELVAQEAPEALPRGEETPRVPLPREEQP</sequence>
<dbReference type="RefSeq" id="WP_185297337.1">
    <property type="nucleotide sequence ID" value="NZ_CP045702.1"/>
</dbReference>
<gene>
    <name evidence="3" type="ORF">F0344_03360</name>
</gene>
<dbReference type="NCBIfam" id="TIGR02680">
    <property type="entry name" value="TIGR02680 family protein"/>
    <property type="match status" value="1"/>
</dbReference>
<dbReference type="KEGG" id="sfiy:F0344_03360"/>
<name>A0A7G7BEK4_9ACTN</name>
<keyword evidence="1" id="KW-0175">Coiled coil</keyword>
<dbReference type="EMBL" id="CP045702">
    <property type="protein sequence ID" value="QNE73769.1"/>
    <property type="molecule type" value="Genomic_DNA"/>
</dbReference>
<feature type="compositionally biased region" description="Low complexity" evidence="2">
    <location>
        <begin position="1"/>
        <end position="13"/>
    </location>
</feature>
<protein>
    <submittedName>
        <fullName evidence="3">TIGR02680 family protein</fullName>
    </submittedName>
</protein>
<accession>A0A7G7BEK4</accession>
<evidence type="ECO:0000313" key="3">
    <source>
        <dbReference type="EMBL" id="QNE73769.1"/>
    </source>
</evidence>
<dbReference type="Proteomes" id="UP000515307">
    <property type="component" value="Chromosome"/>
</dbReference>
<dbReference type="Pfam" id="PF13558">
    <property type="entry name" value="SbcC_Walker_B"/>
    <property type="match status" value="1"/>
</dbReference>
<feature type="coiled-coil region" evidence="1">
    <location>
        <begin position="1128"/>
        <end position="1155"/>
    </location>
</feature>
<feature type="region of interest" description="Disordered" evidence="2">
    <location>
        <begin position="1364"/>
        <end position="1386"/>
    </location>
</feature>
<dbReference type="SUPFAM" id="SSF52540">
    <property type="entry name" value="P-loop containing nucleoside triphosphate hydrolases"/>
    <property type="match status" value="1"/>
</dbReference>
<feature type="compositionally biased region" description="Basic and acidic residues" evidence="2">
    <location>
        <begin position="894"/>
        <end position="912"/>
    </location>
</feature>
<dbReference type="Gene3D" id="3.40.50.300">
    <property type="entry name" value="P-loop containing nucleotide triphosphate hydrolases"/>
    <property type="match status" value="2"/>
</dbReference>
<keyword evidence="4" id="KW-1185">Reference proteome</keyword>
<dbReference type="InterPro" id="IPR013496">
    <property type="entry name" value="CHP02680"/>
</dbReference>
<proteinExistence type="predicted"/>
<dbReference type="InterPro" id="IPR027417">
    <property type="entry name" value="P-loop_NTPase"/>
</dbReference>
<feature type="region of interest" description="Disordered" evidence="2">
    <location>
        <begin position="1"/>
        <end position="24"/>
    </location>
</feature>
<evidence type="ECO:0000313" key="4">
    <source>
        <dbReference type="Proteomes" id="UP000515307"/>
    </source>
</evidence>
<reference evidence="4" key="1">
    <citation type="submission" date="2019-10" db="EMBL/GenBank/DDBJ databases">
        <title>Antimicrobial potential of Antarctic Bacteria.</title>
        <authorList>
            <person name="Benaud N."/>
            <person name="Edwards R.J."/>
            <person name="Ferrari B.C."/>
        </authorList>
    </citation>
    <scope>NUCLEOTIDE SEQUENCE [LARGE SCALE GENOMIC DNA]</scope>
    <source>
        <strain evidence="4">NBSH44</strain>
    </source>
</reference>
<organism evidence="3 4">
    <name type="scientific">Streptomyces finlayi</name>
    <dbReference type="NCBI Taxonomy" id="67296"/>
    <lineage>
        <taxon>Bacteria</taxon>
        <taxon>Bacillati</taxon>
        <taxon>Actinomycetota</taxon>
        <taxon>Actinomycetes</taxon>
        <taxon>Kitasatosporales</taxon>
        <taxon>Streptomycetaceae</taxon>
        <taxon>Streptomyces</taxon>
    </lineage>
</organism>
<feature type="region of interest" description="Disordered" evidence="2">
    <location>
        <begin position="894"/>
        <end position="913"/>
    </location>
</feature>
<evidence type="ECO:0000256" key="1">
    <source>
        <dbReference type="SAM" id="Coils"/>
    </source>
</evidence>
<evidence type="ECO:0000256" key="2">
    <source>
        <dbReference type="SAM" id="MobiDB-lite"/>
    </source>
</evidence>
<feature type="compositionally biased region" description="Basic and acidic residues" evidence="2">
    <location>
        <begin position="1370"/>
        <end position="1386"/>
    </location>
</feature>
<feature type="coiled-coil region" evidence="1">
    <location>
        <begin position="319"/>
        <end position="346"/>
    </location>
</feature>